<dbReference type="Proteomes" id="UP000001399">
    <property type="component" value="Chromosome"/>
</dbReference>
<gene>
    <name evidence="1" type="ordered locus">Rvan_1536</name>
</gene>
<protein>
    <recommendedName>
        <fullName evidence="3">Calpastatin</fullName>
    </recommendedName>
</protein>
<evidence type="ECO:0000313" key="2">
    <source>
        <dbReference type="Proteomes" id="UP000001399"/>
    </source>
</evidence>
<dbReference type="OrthoDB" id="9801870at2"/>
<dbReference type="SUPFAM" id="SSF140736">
    <property type="entry name" value="Rv1873-like"/>
    <property type="match status" value="1"/>
</dbReference>
<dbReference type="HOGENOM" id="CLU_124534_0_0_5"/>
<dbReference type="AlphaFoldDB" id="E3I7T4"/>
<dbReference type="KEGG" id="rva:Rvan_1536"/>
<dbReference type="Pfam" id="PF08837">
    <property type="entry name" value="DUF1810"/>
    <property type="match status" value="1"/>
</dbReference>
<dbReference type="eggNOG" id="COG5579">
    <property type="taxonomic scope" value="Bacteria"/>
</dbReference>
<keyword evidence="2" id="KW-1185">Reference proteome</keyword>
<sequence length="146" mass="16044">MTRKSPESFDLQRFVDAQEASYALAVAELRQGLKLTHWMWYIFPQLCGLGRSPTAWRYGIASLDEARTYLSHAVLGPRLVECTQLVLDAGKPISAVFPAPDDMKFHSSVTLFAEAAGSGEPIFAEAIENLCEGEPDAATLRLLDKA</sequence>
<dbReference type="RefSeq" id="WP_013419184.1">
    <property type="nucleotide sequence ID" value="NC_014664.1"/>
</dbReference>
<dbReference type="InterPro" id="IPR036287">
    <property type="entry name" value="Rv1873-like_sf"/>
</dbReference>
<accession>E3I7T4</accession>
<dbReference type="EMBL" id="CP002292">
    <property type="protein sequence ID" value="ADP70788.1"/>
    <property type="molecule type" value="Genomic_DNA"/>
</dbReference>
<dbReference type="Gene3D" id="1.25.40.380">
    <property type="entry name" value="Protein of unknown function DUF1810"/>
    <property type="match status" value="1"/>
</dbReference>
<proteinExistence type="predicted"/>
<evidence type="ECO:0000313" key="1">
    <source>
        <dbReference type="EMBL" id="ADP70788.1"/>
    </source>
</evidence>
<name>E3I7T4_RHOVT</name>
<dbReference type="PIRSF" id="PIRSF008546">
    <property type="entry name" value="UCP008546"/>
    <property type="match status" value="1"/>
</dbReference>
<organism evidence="1 2">
    <name type="scientific">Rhodomicrobium vannielii (strain ATCC 17100 / DSM 162 / LMG 4299 / NCIMB 10020 / ATH 3.1.1)</name>
    <dbReference type="NCBI Taxonomy" id="648757"/>
    <lineage>
        <taxon>Bacteria</taxon>
        <taxon>Pseudomonadati</taxon>
        <taxon>Pseudomonadota</taxon>
        <taxon>Alphaproteobacteria</taxon>
        <taxon>Hyphomicrobiales</taxon>
        <taxon>Hyphomicrobiaceae</taxon>
        <taxon>Rhodomicrobium</taxon>
    </lineage>
</organism>
<reference evidence="2" key="1">
    <citation type="journal article" date="2011" name="J. Bacteriol.">
        <title>Genome sequences of eight morphologically diverse alphaproteobacteria.</title>
        <authorList>
            <consortium name="US DOE Joint Genome Institute"/>
            <person name="Brown P.J."/>
            <person name="Kysela D.T."/>
            <person name="Buechlein A."/>
            <person name="Hemmerich C."/>
            <person name="Brun Y.V."/>
        </authorList>
    </citation>
    <scope>NUCLEOTIDE SEQUENCE [LARGE SCALE GENOMIC DNA]</scope>
    <source>
        <strain evidence="2">ATCC 17100 / ATH 3.1.1 / DSM 162 / LMG 4299</strain>
    </source>
</reference>
<evidence type="ECO:0008006" key="3">
    <source>
        <dbReference type="Google" id="ProtNLM"/>
    </source>
</evidence>
<dbReference type="InterPro" id="IPR014937">
    <property type="entry name" value="DUF1810"/>
</dbReference>